<feature type="region of interest" description="Disordered" evidence="1">
    <location>
        <begin position="76"/>
        <end position="120"/>
    </location>
</feature>
<accession>A0A644Y6J9</accession>
<feature type="region of interest" description="Disordered" evidence="1">
    <location>
        <begin position="15"/>
        <end position="38"/>
    </location>
</feature>
<evidence type="ECO:0000313" key="2">
    <source>
        <dbReference type="EMBL" id="MPM24185.1"/>
    </source>
</evidence>
<comment type="caution">
    <text evidence="2">The sequence shown here is derived from an EMBL/GenBank/DDBJ whole genome shotgun (WGS) entry which is preliminary data.</text>
</comment>
<dbReference type="AlphaFoldDB" id="A0A644Y6J9"/>
<dbReference type="EMBL" id="VSSQ01004204">
    <property type="protein sequence ID" value="MPM24185.1"/>
    <property type="molecule type" value="Genomic_DNA"/>
</dbReference>
<gene>
    <name evidence="2" type="ORF">SDC9_70666</name>
</gene>
<organism evidence="2">
    <name type="scientific">bioreactor metagenome</name>
    <dbReference type="NCBI Taxonomy" id="1076179"/>
    <lineage>
        <taxon>unclassified sequences</taxon>
        <taxon>metagenomes</taxon>
        <taxon>ecological metagenomes</taxon>
    </lineage>
</organism>
<feature type="compositionally biased region" description="Acidic residues" evidence="1">
    <location>
        <begin position="83"/>
        <end position="92"/>
    </location>
</feature>
<reference evidence="2" key="1">
    <citation type="submission" date="2019-08" db="EMBL/GenBank/DDBJ databases">
        <authorList>
            <person name="Kucharzyk K."/>
            <person name="Murdoch R.W."/>
            <person name="Higgins S."/>
            <person name="Loffler F."/>
        </authorList>
    </citation>
    <scope>NUCLEOTIDE SEQUENCE</scope>
</reference>
<proteinExistence type="predicted"/>
<protein>
    <submittedName>
        <fullName evidence="2">Uncharacterized protein</fullName>
    </submittedName>
</protein>
<feature type="compositionally biased region" description="Basic and acidic residues" evidence="1">
    <location>
        <begin position="27"/>
        <end position="38"/>
    </location>
</feature>
<name>A0A644Y6J9_9ZZZZ</name>
<evidence type="ECO:0000256" key="1">
    <source>
        <dbReference type="SAM" id="MobiDB-lite"/>
    </source>
</evidence>
<sequence length="182" mass="20445">MCGIQAGAETRCHHCKGDSRLGSQSPVDRREDDKSRVTEYRDAHDIACQAHGERSMLLAYHIQNGIGHSQRSACLLQNSTDDGTGDDDDSDASQDGSESTGERADQHINLHASQNPDKIPRKQQYDEWMPLEFGNQENHSHDCDNDDQKQIPSCHVFFLLYVYLKTLLLKNKGRSKGVVIVH</sequence>